<keyword evidence="3" id="KW-0597">Phosphoprotein</keyword>
<dbReference type="InterPro" id="IPR020845">
    <property type="entry name" value="AMP-binding_CS"/>
</dbReference>
<dbReference type="InterPro" id="IPR045851">
    <property type="entry name" value="AMP-bd_C_sf"/>
</dbReference>
<evidence type="ECO:0000256" key="3">
    <source>
        <dbReference type="ARBA" id="ARBA00022553"/>
    </source>
</evidence>
<dbReference type="InterPro" id="IPR024011">
    <property type="entry name" value="Biosynth_lucif-like_mOase_dom"/>
</dbReference>
<dbReference type="CDD" id="cd19531">
    <property type="entry name" value="LCL_NRPS-like"/>
    <property type="match status" value="1"/>
</dbReference>
<organism evidence="9 10">
    <name type="scientific">Saccharothrix coeruleofusca</name>
    <dbReference type="NCBI Taxonomy" id="33919"/>
    <lineage>
        <taxon>Bacteria</taxon>
        <taxon>Bacillati</taxon>
        <taxon>Actinomycetota</taxon>
        <taxon>Actinomycetes</taxon>
        <taxon>Pseudonocardiales</taxon>
        <taxon>Pseudonocardiaceae</taxon>
        <taxon>Saccharothrix</taxon>
    </lineage>
</organism>
<dbReference type="Pfam" id="PF00109">
    <property type="entry name" value="ketoacyl-synt"/>
    <property type="match status" value="1"/>
</dbReference>
<dbReference type="Gene3D" id="3.40.50.1820">
    <property type="entry name" value="alpha/beta hydrolase"/>
    <property type="match status" value="1"/>
</dbReference>
<keyword evidence="10" id="KW-1185">Reference proteome</keyword>
<dbReference type="Proteomes" id="UP000639606">
    <property type="component" value="Unassembled WGS sequence"/>
</dbReference>
<dbReference type="SMART" id="SM00827">
    <property type="entry name" value="PKS_AT"/>
    <property type="match status" value="1"/>
</dbReference>
<keyword evidence="2" id="KW-0596">Phosphopantetheine</keyword>
<evidence type="ECO:0000256" key="4">
    <source>
        <dbReference type="ARBA" id="ARBA00022679"/>
    </source>
</evidence>
<dbReference type="InterPro" id="IPR018201">
    <property type="entry name" value="Ketoacyl_synth_AS"/>
</dbReference>
<accession>A0A918AS68</accession>
<dbReference type="SUPFAM" id="SSF47336">
    <property type="entry name" value="ACP-like"/>
    <property type="match status" value="3"/>
</dbReference>
<dbReference type="CDD" id="cd05930">
    <property type="entry name" value="A_NRPS"/>
    <property type="match status" value="1"/>
</dbReference>
<keyword evidence="4" id="KW-0808">Transferase</keyword>
<dbReference type="GO" id="GO:0006633">
    <property type="term" value="P:fatty acid biosynthetic process"/>
    <property type="evidence" value="ECO:0007669"/>
    <property type="project" value="InterPro"/>
</dbReference>
<dbReference type="Pfam" id="PF02801">
    <property type="entry name" value="Ketoacyl-synt_C"/>
    <property type="match status" value="1"/>
</dbReference>
<evidence type="ECO:0000256" key="6">
    <source>
        <dbReference type="SAM" id="MobiDB-lite"/>
    </source>
</evidence>
<dbReference type="Gene3D" id="3.20.20.30">
    <property type="entry name" value="Luciferase-like domain"/>
    <property type="match status" value="1"/>
</dbReference>
<dbReference type="Gene3D" id="2.30.38.10">
    <property type="entry name" value="Luciferase, Domain 3"/>
    <property type="match status" value="1"/>
</dbReference>
<dbReference type="SMART" id="SM00825">
    <property type="entry name" value="PKS_KS"/>
    <property type="match status" value="1"/>
</dbReference>
<dbReference type="SMART" id="SM01294">
    <property type="entry name" value="PKS_PP_betabranch"/>
    <property type="match status" value="1"/>
</dbReference>
<dbReference type="InterPro" id="IPR001242">
    <property type="entry name" value="Condensation_dom"/>
</dbReference>
<feature type="domain" description="Carrier" evidence="7">
    <location>
        <begin position="1433"/>
        <end position="1509"/>
    </location>
</feature>
<dbReference type="InterPro" id="IPR011251">
    <property type="entry name" value="Luciferase-like_dom"/>
</dbReference>
<evidence type="ECO:0000256" key="2">
    <source>
        <dbReference type="ARBA" id="ARBA00022450"/>
    </source>
</evidence>
<dbReference type="InterPro" id="IPR014043">
    <property type="entry name" value="Acyl_transferase_dom"/>
</dbReference>
<dbReference type="PANTHER" id="PTHR45527">
    <property type="entry name" value="NONRIBOSOMAL PEPTIDE SYNTHETASE"/>
    <property type="match status" value="1"/>
</dbReference>
<dbReference type="InterPro" id="IPR020841">
    <property type="entry name" value="PKS_Beta-ketoAc_synthase_dom"/>
</dbReference>
<dbReference type="InterPro" id="IPR014031">
    <property type="entry name" value="Ketoacyl_synth_C"/>
</dbReference>
<dbReference type="SUPFAM" id="SSF51679">
    <property type="entry name" value="Bacterial luciferase-like"/>
    <property type="match status" value="1"/>
</dbReference>
<dbReference type="SMART" id="SM00823">
    <property type="entry name" value="PKS_PP"/>
    <property type="match status" value="3"/>
</dbReference>
<dbReference type="InterPro" id="IPR009081">
    <property type="entry name" value="PP-bd_ACP"/>
</dbReference>
<dbReference type="Gene3D" id="3.30.559.30">
    <property type="entry name" value="Nonribosomal peptide synthetase, condensation domain"/>
    <property type="match status" value="2"/>
</dbReference>
<comment type="cofactor">
    <cofactor evidence="1">
        <name>pantetheine 4'-phosphate</name>
        <dbReference type="ChEBI" id="CHEBI:47942"/>
    </cofactor>
</comment>
<dbReference type="PROSITE" id="PS50075">
    <property type="entry name" value="CARRIER"/>
    <property type="match status" value="3"/>
</dbReference>
<dbReference type="Pfam" id="PF00296">
    <property type="entry name" value="Bac_luciferase"/>
    <property type="match status" value="1"/>
</dbReference>
<dbReference type="GO" id="GO:0031177">
    <property type="term" value="F:phosphopantetheine binding"/>
    <property type="evidence" value="ECO:0007669"/>
    <property type="project" value="InterPro"/>
</dbReference>
<dbReference type="CDD" id="cd00833">
    <property type="entry name" value="PKS"/>
    <property type="match status" value="1"/>
</dbReference>
<dbReference type="Gene3D" id="3.30.300.30">
    <property type="match status" value="2"/>
</dbReference>
<dbReference type="Pfam" id="PF00550">
    <property type="entry name" value="PP-binding"/>
    <property type="match status" value="3"/>
</dbReference>
<dbReference type="PANTHER" id="PTHR45527:SF1">
    <property type="entry name" value="FATTY ACID SYNTHASE"/>
    <property type="match status" value="1"/>
</dbReference>
<dbReference type="GO" id="GO:0005737">
    <property type="term" value="C:cytoplasm"/>
    <property type="evidence" value="ECO:0007669"/>
    <property type="project" value="TreeGrafter"/>
</dbReference>
<dbReference type="Pfam" id="PF22621">
    <property type="entry name" value="CurL-like_PKS_C"/>
    <property type="match status" value="1"/>
</dbReference>
<dbReference type="SUPFAM" id="SSF52151">
    <property type="entry name" value="FabD/lysophospholipase-like"/>
    <property type="match status" value="1"/>
</dbReference>
<dbReference type="InterPro" id="IPR001227">
    <property type="entry name" value="Ac_transferase_dom_sf"/>
</dbReference>
<dbReference type="PROSITE" id="PS52004">
    <property type="entry name" value="KS3_2"/>
    <property type="match status" value="1"/>
</dbReference>
<dbReference type="InterPro" id="IPR042099">
    <property type="entry name" value="ANL_N_sf"/>
</dbReference>
<feature type="domain" description="Carrier" evidence="7">
    <location>
        <begin position="539"/>
        <end position="613"/>
    </location>
</feature>
<dbReference type="PROSITE" id="PS00455">
    <property type="entry name" value="AMP_BINDING"/>
    <property type="match status" value="1"/>
</dbReference>
<evidence type="ECO:0000256" key="1">
    <source>
        <dbReference type="ARBA" id="ARBA00001957"/>
    </source>
</evidence>
<feature type="domain" description="Carrier" evidence="7">
    <location>
        <begin position="2896"/>
        <end position="2971"/>
    </location>
</feature>
<dbReference type="Gene3D" id="3.40.50.12780">
    <property type="entry name" value="N-terminal domain of ligase-like"/>
    <property type="match status" value="1"/>
</dbReference>
<dbReference type="GO" id="GO:0044550">
    <property type="term" value="P:secondary metabolite biosynthetic process"/>
    <property type="evidence" value="ECO:0007669"/>
    <property type="project" value="TreeGrafter"/>
</dbReference>
<dbReference type="InterPro" id="IPR023213">
    <property type="entry name" value="CAT-like_dom_sf"/>
</dbReference>
<dbReference type="Pfam" id="PF00668">
    <property type="entry name" value="Condensation"/>
    <property type="match status" value="2"/>
</dbReference>
<evidence type="ECO:0000259" key="7">
    <source>
        <dbReference type="PROSITE" id="PS50075"/>
    </source>
</evidence>
<comment type="similarity">
    <text evidence="5">In the C-terminal section; belongs to the NRP synthetase family.</text>
</comment>
<dbReference type="GO" id="GO:0004315">
    <property type="term" value="F:3-oxoacyl-[acyl-carrier-protein] synthase activity"/>
    <property type="evidence" value="ECO:0007669"/>
    <property type="project" value="InterPro"/>
</dbReference>
<dbReference type="SUPFAM" id="SSF53901">
    <property type="entry name" value="Thiolase-like"/>
    <property type="match status" value="1"/>
</dbReference>
<dbReference type="InterPro" id="IPR020806">
    <property type="entry name" value="PKS_PP-bd"/>
</dbReference>
<dbReference type="NCBIfam" id="TIGR01733">
    <property type="entry name" value="AA-adenyl-dom"/>
    <property type="match status" value="1"/>
</dbReference>
<name>A0A918AS68_9PSEU</name>
<dbReference type="InterPro" id="IPR016035">
    <property type="entry name" value="Acyl_Trfase/lysoPLipase"/>
</dbReference>
<dbReference type="InterPro" id="IPR000873">
    <property type="entry name" value="AMP-dep_synth/lig_dom"/>
</dbReference>
<feature type="compositionally biased region" description="Pro residues" evidence="6">
    <location>
        <begin position="1517"/>
        <end position="1544"/>
    </location>
</feature>
<comment type="caution">
    <text evidence="9">The sequence shown here is derived from an EMBL/GenBank/DDBJ whole genome shotgun (WGS) entry which is preliminary data.</text>
</comment>
<dbReference type="InterPro" id="IPR006162">
    <property type="entry name" value="Ppantetheine_attach_site"/>
</dbReference>
<dbReference type="SUPFAM" id="SSF55048">
    <property type="entry name" value="Probable ACP-binding domain of malonyl-CoA ACP transacylase"/>
    <property type="match status" value="1"/>
</dbReference>
<dbReference type="InterPro" id="IPR036736">
    <property type="entry name" value="ACP-like_sf"/>
</dbReference>
<evidence type="ECO:0000313" key="9">
    <source>
        <dbReference type="EMBL" id="GGP76208.1"/>
    </source>
</evidence>
<evidence type="ECO:0000313" key="10">
    <source>
        <dbReference type="Proteomes" id="UP000639606"/>
    </source>
</evidence>
<dbReference type="Gene3D" id="3.40.50.980">
    <property type="match status" value="2"/>
</dbReference>
<dbReference type="InterPro" id="IPR029058">
    <property type="entry name" value="AB_hydrolase_fold"/>
</dbReference>
<feature type="domain" description="Ketosynthase family 3 (KS3)" evidence="8">
    <location>
        <begin position="626"/>
        <end position="1038"/>
    </location>
</feature>
<dbReference type="GO" id="GO:0043041">
    <property type="term" value="P:amino acid activation for nonribosomal peptide biosynthetic process"/>
    <property type="evidence" value="ECO:0007669"/>
    <property type="project" value="TreeGrafter"/>
</dbReference>
<reference evidence="9" key="1">
    <citation type="journal article" date="2014" name="Int. J. Syst. Evol. Microbiol.">
        <title>Complete genome sequence of Corynebacterium casei LMG S-19264T (=DSM 44701T), isolated from a smear-ripened cheese.</title>
        <authorList>
            <consortium name="US DOE Joint Genome Institute (JGI-PGF)"/>
            <person name="Walter F."/>
            <person name="Albersmeier A."/>
            <person name="Kalinowski J."/>
            <person name="Ruckert C."/>
        </authorList>
    </citation>
    <scope>NUCLEOTIDE SEQUENCE</scope>
    <source>
        <strain evidence="9">JCM 3313</strain>
    </source>
</reference>
<dbReference type="PROSITE" id="PS00606">
    <property type="entry name" value="KS3_1"/>
    <property type="match status" value="1"/>
</dbReference>
<evidence type="ECO:0000259" key="8">
    <source>
        <dbReference type="PROSITE" id="PS52004"/>
    </source>
</evidence>
<feature type="region of interest" description="Disordered" evidence="6">
    <location>
        <begin position="1506"/>
        <end position="1548"/>
    </location>
</feature>
<dbReference type="Gene3D" id="1.10.1200.10">
    <property type="entry name" value="ACP-like"/>
    <property type="match status" value="2"/>
</dbReference>
<protein>
    <recommendedName>
        <fullName evidence="11">Amino acid adenylation domain-containing protein/natural product biosynthesis luciferase-like monooxygenase protein</fullName>
    </recommendedName>
</protein>
<dbReference type="InterPro" id="IPR010071">
    <property type="entry name" value="AA_adenyl_dom"/>
</dbReference>
<feature type="region of interest" description="Disordered" evidence="6">
    <location>
        <begin position="1591"/>
        <end position="1615"/>
    </location>
</feature>
<dbReference type="Gene3D" id="3.40.366.10">
    <property type="entry name" value="Malonyl-Coenzyme A Acyl Carrier Protein, domain 2"/>
    <property type="match status" value="1"/>
</dbReference>
<proteinExistence type="inferred from homology"/>
<dbReference type="SUPFAM" id="SSF56801">
    <property type="entry name" value="Acetyl-CoA synthetase-like"/>
    <property type="match status" value="2"/>
</dbReference>
<dbReference type="FunFam" id="3.40.50.980:FF:000001">
    <property type="entry name" value="Non-ribosomal peptide synthetase"/>
    <property type="match status" value="1"/>
</dbReference>
<dbReference type="InterPro" id="IPR016036">
    <property type="entry name" value="Malonyl_transacylase_ACP-bd"/>
</dbReference>
<sequence>MTMGESSFTCGGDLHLSDDDPRDAVAALLRAAREFPHSGVGTSHGLQTYPDLLALARRMTTRLRRSGVTSGDHAIIAGLPLTAFFPAFWACLLGGIKPVVIADPPARGPAHDRLIHTWNLLGRPPVITDTTGAAALDIATIDISGCEDEPEAEQVHHPQEDDVALLVLSSGSTGAPKAAQLTHRALAEMAAGSGRVLGIDPPAVSLNWLPIDHSGALLLYHVAEVFAGCTNVHLPTGDVLADPLTWLDALAEWRASHTWAPSFGYQLVARAVEAAGDRSWDLSAVRSLVCGGEQITLSMVDRFFTATAPFGLTRDMFVPTWGMAETTTGITHGGLHVRHVLKSSLGATLRWAEGPGPDSSTFVTAGSPAPGAAIRIVDSDGNPLPERRIGSLQVSGNRITTGYANNPEATRAALSSDGKWLHTGDLAFIDEGVLVITGREKDVIILNGHNVSCHEVEEVAGSVAGVPAGGVGACGISNPATGSDELAVFFEDNGVDTARIQRDIRAAVFTRLRLTAARVIPVPARDFPRTSSGKVKRGALRELVEPDVRATVSDILGQEIDEHTPFYELGLTSVTLMQLKARLEERLGVSIESTAMFEHPTVAALTAHVMGRPRTGPATAEARQEDTRIAIIGMSARFPGASTIDEFWRNLREGVDSVDRFTDADPDVVPVGGTLADVDVFDAEFFGMSPAEAELTEPDHRLFLECAYQALEHGGYAATGPDLRVGVYAGSGMHLYGHQDLLRPARDVPTAMQATIGTQPDFLASRVAYRLGLTGPAIGVQTACSTALVAVHLAVQGLLSGDADMALAGAAAVRVPQEAGYRHFPGSILSATGRCRTFDAEADGTVGGNGVAAVLLKRLDRAIADGDTVHAVILGTAVNNDGATKVGFTAPSVSGQVAVVREALRRAGVSGETISYVEAHGTGTALGDPIEVEALSRALRADTDRTGFCTLGSVKPNIGHLDTCAGMAGLIKTVLMLRHRELVPTINLREPNPELRLSDGPFVLGTRHQPWTTSGGPRRAGVSALGVGGTNAHVVLEEAPAVIPATATGPVVLPLSAHTPAALGRLAGELRDHLVEHPELSAADVASTLALGRRHLAHRTAVVGRTVAELADALTELPEPAGRGPIVFAFSGQDTLPTSADFTGFPRSQEVLAACDSPQAQPRLFAFQVALVEMWRSLGVEPDIVTGHSVGEYAALYAAGALTFEDGLRLTTIRGELMSATEPGGMVAVVGDPPEVDRIATRTGTEIAAVNGPGACVLSGSARALEAAIELLDEQRMVWRRLDVDRAFHSALMEPIIEDLRASASGVVLGPLRKTVISGLDGTPLAAVDADYLCDHARRTVRFDRVLSTLADAGLFVEIGPGRVLTGIARRALPGSRWVPSWGTELALPTALAEVYRTGVTPDWSGVVNGRRVPLPGCPLQRTPVAQPTAPEQADESSLDVVGSLLAKQLGLPEVDPDRSFVELGADSLTLMSVVRELDVRHDVRVPVRELFGETDTPRKLAAKVGRALPRTATEPAPEPLRPQPPRTELPGPQPPRTELPPTGPARTELPLAEAADTDVYAVIERQLRITERLTTEISQLMARQLDLLGTRGTPRPPAEPDAKPVAKPDANPVVKPVVKPLPQVDVRPLATTPWPSRTACDFSLYFFGDYPDETAQDKYRLITEAARFADEHDFHALWLPERHFHSFGALFPNPSVLAAALAAQTSRVRLHAGSVVLPLHHPLRVAEEWSVVDNLSGGRAGLCVASGWHAQDFVLAPENYGRHREELYTRLDTVRRLWSGEAITATAGNGEVVQVRSHPRPVQQQPPMYVAVVGNPESYRKAAAANVGVVTNLMSQTVEELAANIALYRRTREEHGLDPAAGRVVVLVHTYVGDDPDVARAEAFEPFCAYLRSSLSLFNQVTNSLGVDIDLESAAEDDVTFLLEQAYQRYCDSRALIGSPISCGKVMDDLLAAGVDEIACFVDFGVATEKVLAGLPAVDELRRVYSQKRQETRVATPAERRIWFLERLHPAQRVYHEPKAIRFVGPLEEQALLGALAKVIARQPALRSVFHEINGEPHRVTRPDVTIDCPVIDCAGRSEEECLREVMGTAGREVFDLTTGPLLSARLLRLSAEHHVLFLLAHHIVFDSASTVVFLRDLAAFYKSWPSDAALPAIKEIAVPEQDREQDVEFWRAHLADAPELRLPTDRPRPAVRTGEGAFLTRELAGDLREWIREFSVEQRVTPFTTLLTAFATVLSKFSGQDDLVIGTGLSSRPNDDVIGMFVDTIPLRMDLSGDLPFAALAQRLNASTMDSYEHSGASFDRLVKELNPDRDPGRNPLFQVLVEYENAGAVDFDPPRLTATPLDVPSDRAPMDLVLYLTNAADGVRCVVEYDTALFDESTIQRMLTYFEHVLRSARAGVPAEITAEDRHLLARWEGADADSSTACLHELVDRRDPDAVAITGPLGEMTYRELDERSNGIAHVLIDHGVSPGTLVGVHLPRGPEQIVAVLGVLKSGAAFLPLDPSLPLERLRLLMDDSRAAVLLTDRARQSIAEVPTFFVEDLGSSAVPPPNSTSPDDLAYCIYTSGSTGRPKGVLVPHRGPVNLVRQHGRHHPPTRTLQWVSPSFDVSVYDIFTTLASGAALVLTEDEIRYDPAAVAEVIRTYSVERVCMPFTPLLHLLEPVPSLPSLREIVSVGEETVPTPAVHEFLAAHPECVLYNAYGPTEASILATVHRVELGDSRPPIGRPFDGVRVQVVDPAGRRVPIGAVGEIQLEGVCVADGYLDRPAETAAAFVAPRRYRTGDLGRWRADGVLEFHGRTDDQVKIRGNRIEPGETRHALLQLPGVRDAAVVVRDGELVGYVVTDDDPADIASSLSLVLPSAQVPRRWVRMERLPLTSNGKLATSQLPAPSPAEVAPPATALEKTLHALWRAELGSADIGVDQSFFELGGHSLTMVRLLNRITAETGTEVSMTEFLLNPTIRGLAAKLVDRVPLSCAQRRLWQRHHARVDSSVYNVVFRVDVNGPLDVDALRRALSELVQRHAALRTRFFRTHQEVLPHVPVTVPVEDLPDDQARVRDWFVSQASAEFDLSTAPLFRVRVGRVTDDNWVLAAVFHHMIFDGWSAGIFWRELSALYSGTPLPPPSAQYPDHVRFERAAVAGDEELRSFWSRELAGATLHPTLPYDKPRPKALSGAGALVHRSAPVASVRAAASASDTTPNVIIAQVFAQWLSEVSGQDDVVLATSSSRRTRPEHETMIGYVGEAVLVRVRRGDDVATRLYAALDHQELPLSEVVRTAIPDEADTPYPAVLFTVITTPAPTVTLGSAETEISGHGVPGQARTDLYFVFTLGEGEIVLDVEYSTELFHSTTVENWADQLISRLS</sequence>
<dbReference type="EMBL" id="BMRG01000016">
    <property type="protein sequence ID" value="GGP76208.1"/>
    <property type="molecule type" value="Genomic_DNA"/>
</dbReference>
<gene>
    <name evidence="9" type="ORF">GCM10010185_57350</name>
</gene>
<dbReference type="SUPFAM" id="SSF52777">
    <property type="entry name" value="CoA-dependent acyltransferases"/>
    <property type="match status" value="4"/>
</dbReference>
<dbReference type="Pfam" id="PF00501">
    <property type="entry name" value="AMP-binding"/>
    <property type="match status" value="2"/>
</dbReference>
<evidence type="ECO:0000256" key="5">
    <source>
        <dbReference type="ARBA" id="ARBA00029443"/>
    </source>
</evidence>
<dbReference type="NCBIfam" id="TIGR04020">
    <property type="entry name" value="seco_metab_LLM"/>
    <property type="match status" value="1"/>
</dbReference>
<dbReference type="Pfam" id="PF00698">
    <property type="entry name" value="Acyl_transf_1"/>
    <property type="match status" value="1"/>
</dbReference>
<reference evidence="9" key="2">
    <citation type="submission" date="2020-09" db="EMBL/GenBank/DDBJ databases">
        <authorList>
            <person name="Sun Q."/>
            <person name="Ohkuma M."/>
        </authorList>
    </citation>
    <scope>NUCLEOTIDE SEQUENCE</scope>
    <source>
        <strain evidence="9">JCM 3313</strain>
    </source>
</reference>
<dbReference type="PROSITE" id="PS00012">
    <property type="entry name" value="PHOSPHOPANTETHEINE"/>
    <property type="match status" value="1"/>
</dbReference>
<dbReference type="InterPro" id="IPR014030">
    <property type="entry name" value="Ketoacyl_synth_N"/>
</dbReference>
<dbReference type="Gene3D" id="3.30.559.10">
    <property type="entry name" value="Chloramphenicol acetyltransferase-like domain"/>
    <property type="match status" value="2"/>
</dbReference>
<dbReference type="InterPro" id="IPR036661">
    <property type="entry name" value="Luciferase-like_sf"/>
</dbReference>
<dbReference type="GO" id="GO:0016705">
    <property type="term" value="F:oxidoreductase activity, acting on paired donors, with incorporation or reduction of molecular oxygen"/>
    <property type="evidence" value="ECO:0007669"/>
    <property type="project" value="InterPro"/>
</dbReference>
<evidence type="ECO:0008006" key="11">
    <source>
        <dbReference type="Google" id="ProtNLM"/>
    </source>
</evidence>
<dbReference type="InterPro" id="IPR016039">
    <property type="entry name" value="Thiolase-like"/>
</dbReference>
<dbReference type="Gene3D" id="3.40.47.10">
    <property type="match status" value="1"/>
</dbReference>